<dbReference type="HOGENOM" id="CLU_010194_44_4_1"/>
<dbReference type="KEGG" id="bcom:BAUCODRAFT_34238"/>
<dbReference type="RefSeq" id="XP_007676192.1">
    <property type="nucleotide sequence ID" value="XM_007678002.1"/>
</dbReference>
<dbReference type="PRINTS" id="PR00081">
    <property type="entry name" value="GDHRDH"/>
</dbReference>
<evidence type="ECO:0000313" key="3">
    <source>
        <dbReference type="Proteomes" id="UP000011761"/>
    </source>
</evidence>
<dbReference type="PANTHER" id="PTHR43157:SF31">
    <property type="entry name" value="PHOSPHATIDYLINOSITOL-GLYCAN BIOSYNTHESIS CLASS F PROTEIN"/>
    <property type="match status" value="1"/>
</dbReference>
<reference evidence="2 3" key="1">
    <citation type="journal article" date="2012" name="PLoS Pathog.">
        <title>Diverse lifestyles and strategies of plant pathogenesis encoded in the genomes of eighteen Dothideomycetes fungi.</title>
        <authorList>
            <person name="Ohm R.A."/>
            <person name="Feau N."/>
            <person name="Henrissat B."/>
            <person name="Schoch C.L."/>
            <person name="Horwitz B.A."/>
            <person name="Barry K.W."/>
            <person name="Condon B.J."/>
            <person name="Copeland A.C."/>
            <person name="Dhillon B."/>
            <person name="Glaser F."/>
            <person name="Hesse C.N."/>
            <person name="Kosti I."/>
            <person name="LaButti K."/>
            <person name="Lindquist E.A."/>
            <person name="Lucas S."/>
            <person name="Salamov A.A."/>
            <person name="Bradshaw R.E."/>
            <person name="Ciuffetti L."/>
            <person name="Hamelin R.C."/>
            <person name="Kema G.H.J."/>
            <person name="Lawrence C."/>
            <person name="Scott J.A."/>
            <person name="Spatafora J.W."/>
            <person name="Turgeon B.G."/>
            <person name="de Wit P.J.G.M."/>
            <person name="Zhong S."/>
            <person name="Goodwin S.B."/>
            <person name="Grigoriev I.V."/>
        </authorList>
    </citation>
    <scope>NUCLEOTIDE SEQUENCE [LARGE SCALE GENOMIC DNA]</scope>
    <source>
        <strain evidence="2 3">UAMH 10762</strain>
    </source>
</reference>
<dbReference type="AlphaFoldDB" id="M2NCC8"/>
<dbReference type="GO" id="GO:0016491">
    <property type="term" value="F:oxidoreductase activity"/>
    <property type="evidence" value="ECO:0007669"/>
    <property type="project" value="UniProtKB-KW"/>
</dbReference>
<evidence type="ECO:0008006" key="4">
    <source>
        <dbReference type="Google" id="ProtNLM"/>
    </source>
</evidence>
<name>M2NCC8_BAUPA</name>
<dbReference type="OrthoDB" id="542013at2759"/>
<dbReference type="PANTHER" id="PTHR43157">
    <property type="entry name" value="PHOSPHATIDYLINOSITOL-GLYCAN BIOSYNTHESIS CLASS F PROTEIN-RELATED"/>
    <property type="match status" value="1"/>
</dbReference>
<dbReference type="InterPro" id="IPR036291">
    <property type="entry name" value="NAD(P)-bd_dom_sf"/>
</dbReference>
<dbReference type="InterPro" id="IPR002347">
    <property type="entry name" value="SDR_fam"/>
</dbReference>
<dbReference type="Gene3D" id="3.40.50.720">
    <property type="entry name" value="NAD(P)-binding Rossmann-like Domain"/>
    <property type="match status" value="1"/>
</dbReference>
<organism evidence="2 3">
    <name type="scientific">Baudoinia panamericana (strain UAMH 10762)</name>
    <name type="common">Angels' share fungus</name>
    <name type="synonym">Baudoinia compniacensis (strain UAMH 10762)</name>
    <dbReference type="NCBI Taxonomy" id="717646"/>
    <lineage>
        <taxon>Eukaryota</taxon>
        <taxon>Fungi</taxon>
        <taxon>Dikarya</taxon>
        <taxon>Ascomycota</taxon>
        <taxon>Pezizomycotina</taxon>
        <taxon>Dothideomycetes</taxon>
        <taxon>Dothideomycetidae</taxon>
        <taxon>Mycosphaerellales</taxon>
        <taxon>Teratosphaeriaceae</taxon>
        <taxon>Baudoinia</taxon>
    </lineage>
</organism>
<gene>
    <name evidence="2" type="ORF">BAUCODRAFT_34238</name>
</gene>
<sequence length="294" mass="32179">MSVSRLVDSLRHPPKETRPSFAGRTIVITGANTGLGYEAALKFVQLDAKRVILACRSVQKGEDARVKIEAATTRKSVVDVWELDMLSYNGIQAFANRTKTELDRLDIVVLNAGVVMATYQVSDYGWEKTLQINVLSTSLLAMLLLPKLQASKTAEYTPVLELVSSEMHVGVSKLKQPEAKGQGPLHAYNEPEGYFMATQYAVSKLFLEYAKAALVQLAGGSSADPNVLVVSVCPGPTKSDLARDSKEWYMRAALWVFSTLVQHSTEVGARIYISGATLGREGHGGFWRSNQLQP</sequence>
<dbReference type="Pfam" id="PF00106">
    <property type="entry name" value="adh_short"/>
    <property type="match status" value="1"/>
</dbReference>
<dbReference type="STRING" id="717646.M2NCC8"/>
<dbReference type="OMA" id="CPGFCQS"/>
<keyword evidence="3" id="KW-1185">Reference proteome</keyword>
<protein>
    <recommendedName>
        <fullName evidence="4">NAD(P)-binding protein</fullName>
    </recommendedName>
</protein>
<keyword evidence="1" id="KW-0560">Oxidoreductase</keyword>
<evidence type="ECO:0000256" key="1">
    <source>
        <dbReference type="ARBA" id="ARBA00023002"/>
    </source>
</evidence>
<accession>M2NCC8</accession>
<dbReference type="Proteomes" id="UP000011761">
    <property type="component" value="Unassembled WGS sequence"/>
</dbReference>
<dbReference type="SUPFAM" id="SSF51735">
    <property type="entry name" value="NAD(P)-binding Rossmann-fold domains"/>
    <property type="match status" value="1"/>
</dbReference>
<evidence type="ECO:0000313" key="2">
    <source>
        <dbReference type="EMBL" id="EMC96839.1"/>
    </source>
</evidence>
<proteinExistence type="predicted"/>
<dbReference type="eggNOG" id="KOG1208">
    <property type="taxonomic scope" value="Eukaryota"/>
</dbReference>
<dbReference type="GeneID" id="19112371"/>
<dbReference type="EMBL" id="KB445555">
    <property type="protein sequence ID" value="EMC96839.1"/>
    <property type="molecule type" value="Genomic_DNA"/>
</dbReference>